<dbReference type="InterPro" id="IPR002885">
    <property type="entry name" value="PPR_rpt"/>
</dbReference>
<evidence type="ECO:0000256" key="7">
    <source>
        <dbReference type="ARBA" id="ARBA00022908"/>
    </source>
</evidence>
<keyword evidence="13" id="KW-0511">Multifunctional enzyme</keyword>
<accession>A0AAQ3PMT7</accession>
<dbReference type="Pfam" id="PF24626">
    <property type="entry name" value="SH3_Tf2-1"/>
    <property type="match status" value="1"/>
</dbReference>
<dbReference type="NCBIfam" id="TIGR00756">
    <property type="entry name" value="PPR"/>
    <property type="match status" value="1"/>
</dbReference>
<keyword evidence="19" id="KW-1185">Reference proteome</keyword>
<dbReference type="InterPro" id="IPR041588">
    <property type="entry name" value="Integrase_H2C2"/>
</dbReference>
<keyword evidence="6" id="KW-0460">Magnesium</keyword>
<evidence type="ECO:0000313" key="19">
    <source>
        <dbReference type="Proteomes" id="UP001341281"/>
    </source>
</evidence>
<keyword evidence="4" id="KW-0064">Aspartyl protease</keyword>
<evidence type="ECO:0000256" key="14">
    <source>
        <dbReference type="PROSITE-ProRule" id="PRU00708"/>
    </source>
</evidence>
<keyword evidence="10" id="KW-0809">Transit peptide</keyword>
<dbReference type="Gene3D" id="3.30.70.270">
    <property type="match status" value="1"/>
</dbReference>
<dbReference type="PROSITE" id="PS51375">
    <property type="entry name" value="PPR"/>
    <property type="match status" value="1"/>
</dbReference>
<dbReference type="FunFam" id="1.10.340.70:FF:000001">
    <property type="entry name" value="Retrovirus-related Pol polyprotein from transposon gypsy-like Protein"/>
    <property type="match status" value="1"/>
</dbReference>
<evidence type="ECO:0000259" key="15">
    <source>
        <dbReference type="Pfam" id="PF17919"/>
    </source>
</evidence>
<dbReference type="SUPFAM" id="SSF54160">
    <property type="entry name" value="Chromo domain-like"/>
    <property type="match status" value="1"/>
</dbReference>
<keyword evidence="7" id="KW-0229">DNA integration</keyword>
<evidence type="ECO:0000256" key="3">
    <source>
        <dbReference type="ARBA" id="ARBA00022737"/>
    </source>
</evidence>
<keyword evidence="9" id="KW-0808">Transferase</keyword>
<dbReference type="GO" id="GO:0003677">
    <property type="term" value="F:DNA binding"/>
    <property type="evidence" value="ECO:0007669"/>
    <property type="project" value="UniProtKB-KW"/>
</dbReference>
<keyword evidence="5" id="KW-0378">Hydrolase</keyword>
<dbReference type="Proteomes" id="UP001341281">
    <property type="component" value="Chromosome 01"/>
</dbReference>
<evidence type="ECO:0000256" key="4">
    <source>
        <dbReference type="ARBA" id="ARBA00022750"/>
    </source>
</evidence>
<evidence type="ECO:0000256" key="8">
    <source>
        <dbReference type="ARBA" id="ARBA00022918"/>
    </source>
</evidence>
<keyword evidence="3" id="KW-0677">Repeat</keyword>
<dbReference type="InterPro" id="IPR041577">
    <property type="entry name" value="RT_RNaseH_2"/>
</dbReference>
<keyword evidence="1" id="KW-0645">Protease</keyword>
<dbReference type="Pfam" id="PF13041">
    <property type="entry name" value="PPR_2"/>
    <property type="match status" value="1"/>
</dbReference>
<dbReference type="GO" id="GO:0003887">
    <property type="term" value="F:DNA-directed DNA polymerase activity"/>
    <property type="evidence" value="ECO:0007669"/>
    <property type="project" value="UniProtKB-KW"/>
</dbReference>
<protein>
    <submittedName>
        <fullName evidence="18">Uncharacterized protein</fullName>
    </submittedName>
</protein>
<dbReference type="AlphaFoldDB" id="A0AAQ3PMT7"/>
<dbReference type="EMBL" id="CP144745">
    <property type="protein sequence ID" value="WVZ49776.1"/>
    <property type="molecule type" value="Genomic_DNA"/>
</dbReference>
<dbReference type="GO" id="GO:0003964">
    <property type="term" value="F:RNA-directed DNA polymerase activity"/>
    <property type="evidence" value="ECO:0007669"/>
    <property type="project" value="UniProtKB-KW"/>
</dbReference>
<gene>
    <name evidence="18" type="ORF">U9M48_001105</name>
</gene>
<dbReference type="GO" id="GO:0006310">
    <property type="term" value="P:DNA recombination"/>
    <property type="evidence" value="ECO:0007669"/>
    <property type="project" value="UniProtKB-KW"/>
</dbReference>
<feature type="domain" description="Integrase zinc-binding" evidence="16">
    <location>
        <begin position="216"/>
        <end position="272"/>
    </location>
</feature>
<keyword evidence="9" id="KW-0239">DNA-directed DNA polymerase</keyword>
<organism evidence="18 19">
    <name type="scientific">Paspalum notatum var. saurae</name>
    <dbReference type="NCBI Taxonomy" id="547442"/>
    <lineage>
        <taxon>Eukaryota</taxon>
        <taxon>Viridiplantae</taxon>
        <taxon>Streptophyta</taxon>
        <taxon>Embryophyta</taxon>
        <taxon>Tracheophyta</taxon>
        <taxon>Spermatophyta</taxon>
        <taxon>Magnoliopsida</taxon>
        <taxon>Liliopsida</taxon>
        <taxon>Poales</taxon>
        <taxon>Poaceae</taxon>
        <taxon>PACMAD clade</taxon>
        <taxon>Panicoideae</taxon>
        <taxon>Andropogonodae</taxon>
        <taxon>Paspaleae</taxon>
        <taxon>Paspalinae</taxon>
        <taxon>Paspalum</taxon>
    </lineage>
</organism>
<dbReference type="GO" id="GO:0015074">
    <property type="term" value="P:DNA integration"/>
    <property type="evidence" value="ECO:0007669"/>
    <property type="project" value="UniProtKB-KW"/>
</dbReference>
<evidence type="ECO:0000259" key="17">
    <source>
        <dbReference type="Pfam" id="PF24626"/>
    </source>
</evidence>
<feature type="domain" description="Tf2-1-like SH3-like" evidence="17">
    <location>
        <begin position="345"/>
        <end position="388"/>
    </location>
</feature>
<name>A0AAQ3PMT7_PASNO</name>
<evidence type="ECO:0000256" key="6">
    <source>
        <dbReference type="ARBA" id="ARBA00022842"/>
    </source>
</evidence>
<dbReference type="InterPro" id="IPR043502">
    <property type="entry name" value="DNA/RNA_pol_sf"/>
</dbReference>
<dbReference type="InterPro" id="IPR043128">
    <property type="entry name" value="Rev_trsase/Diguanyl_cyclase"/>
</dbReference>
<dbReference type="Pfam" id="PF17921">
    <property type="entry name" value="Integrase_H2C2"/>
    <property type="match status" value="1"/>
</dbReference>
<dbReference type="PANTHER" id="PTHR37984:SF5">
    <property type="entry name" value="PROTEIN NYNRIN-LIKE"/>
    <property type="match status" value="1"/>
</dbReference>
<proteinExistence type="predicted"/>
<evidence type="ECO:0000256" key="12">
    <source>
        <dbReference type="ARBA" id="ARBA00023172"/>
    </source>
</evidence>
<dbReference type="InterPro" id="IPR011990">
    <property type="entry name" value="TPR-like_helical_dom_sf"/>
</dbReference>
<dbReference type="GO" id="GO:0004190">
    <property type="term" value="F:aspartic-type endopeptidase activity"/>
    <property type="evidence" value="ECO:0007669"/>
    <property type="project" value="UniProtKB-KW"/>
</dbReference>
<feature type="domain" description="Reverse transcriptase/retrotransposon-derived protein RNase H-like" evidence="15">
    <location>
        <begin position="42"/>
        <end position="133"/>
    </location>
</feature>
<dbReference type="InterPro" id="IPR056924">
    <property type="entry name" value="SH3_Tf2-1"/>
</dbReference>
<keyword evidence="9" id="KW-0548">Nucleotidyltransferase</keyword>
<dbReference type="InterPro" id="IPR016197">
    <property type="entry name" value="Chromo-like_dom_sf"/>
</dbReference>
<evidence type="ECO:0000256" key="10">
    <source>
        <dbReference type="ARBA" id="ARBA00022946"/>
    </source>
</evidence>
<evidence type="ECO:0000256" key="11">
    <source>
        <dbReference type="ARBA" id="ARBA00023125"/>
    </source>
</evidence>
<dbReference type="Gene3D" id="1.25.40.10">
    <property type="entry name" value="Tetratricopeptide repeat domain"/>
    <property type="match status" value="1"/>
</dbReference>
<feature type="repeat" description="PPR" evidence="14">
    <location>
        <begin position="496"/>
        <end position="530"/>
    </location>
</feature>
<evidence type="ECO:0000256" key="5">
    <source>
        <dbReference type="ARBA" id="ARBA00022801"/>
    </source>
</evidence>
<reference evidence="18 19" key="1">
    <citation type="submission" date="2024-02" db="EMBL/GenBank/DDBJ databases">
        <title>High-quality chromosome-scale genome assembly of Pensacola bahiagrass (Paspalum notatum Flugge var. saurae).</title>
        <authorList>
            <person name="Vega J.M."/>
            <person name="Podio M."/>
            <person name="Orjuela J."/>
            <person name="Siena L.A."/>
            <person name="Pessino S.C."/>
            <person name="Combes M.C."/>
            <person name="Mariac C."/>
            <person name="Albertini E."/>
            <person name="Pupilli F."/>
            <person name="Ortiz J.P.A."/>
            <person name="Leblanc O."/>
        </authorList>
    </citation>
    <scope>NUCLEOTIDE SEQUENCE [LARGE SCALE GENOMIC DNA]</scope>
    <source>
        <strain evidence="18">R1</strain>
        <tissue evidence="18">Leaf</tissue>
    </source>
</reference>
<evidence type="ECO:0000256" key="1">
    <source>
        <dbReference type="ARBA" id="ARBA00022670"/>
    </source>
</evidence>
<evidence type="ECO:0000259" key="16">
    <source>
        <dbReference type="Pfam" id="PF17921"/>
    </source>
</evidence>
<dbReference type="Gene3D" id="1.10.340.70">
    <property type="match status" value="1"/>
</dbReference>
<evidence type="ECO:0000256" key="9">
    <source>
        <dbReference type="ARBA" id="ARBA00022932"/>
    </source>
</evidence>
<dbReference type="Gene3D" id="2.40.50.40">
    <property type="match status" value="1"/>
</dbReference>
<keyword evidence="8" id="KW-0695">RNA-directed DNA polymerase</keyword>
<evidence type="ECO:0000256" key="13">
    <source>
        <dbReference type="ARBA" id="ARBA00023268"/>
    </source>
</evidence>
<dbReference type="PANTHER" id="PTHR37984">
    <property type="entry name" value="PROTEIN CBG26694"/>
    <property type="match status" value="1"/>
</dbReference>
<evidence type="ECO:0000313" key="18">
    <source>
        <dbReference type="EMBL" id="WVZ49776.1"/>
    </source>
</evidence>
<dbReference type="SUPFAM" id="SSF56672">
    <property type="entry name" value="DNA/RNA polymerases"/>
    <property type="match status" value="1"/>
</dbReference>
<dbReference type="InterPro" id="IPR050951">
    <property type="entry name" value="Retrovirus_Pol_polyprotein"/>
</dbReference>
<dbReference type="GO" id="GO:0046872">
    <property type="term" value="F:metal ion binding"/>
    <property type="evidence" value="ECO:0007669"/>
    <property type="project" value="UniProtKB-KW"/>
</dbReference>
<keyword evidence="2" id="KW-0479">Metal-binding</keyword>
<keyword evidence="12" id="KW-0233">DNA recombination</keyword>
<evidence type="ECO:0000256" key="2">
    <source>
        <dbReference type="ARBA" id="ARBA00022723"/>
    </source>
</evidence>
<dbReference type="GO" id="GO:0006508">
    <property type="term" value="P:proteolysis"/>
    <property type="evidence" value="ECO:0007669"/>
    <property type="project" value="UniProtKB-KW"/>
</dbReference>
<dbReference type="Pfam" id="PF17919">
    <property type="entry name" value="RT_RNaseH_2"/>
    <property type="match status" value="1"/>
</dbReference>
<sequence>MADTLYSHRTESLFGDITGASSKTGIICKPLFEALKKDAFQWGPLQTQAFHRLKTVMTTPPVLALPDFDKPFTLEADALGFGIGAVLMQKGKPIAYFSKTLGPRAAAASTYDKESMAILEALKKWKHYFASSSLELISKASNTYKNKDLTPLHQSVLPITVITPTWIQEVQNSYITDERCQQLLTKLTVAPSSFPNYTLRNGLIRYKGKLFIGTAKDLKIQILSTLHASALGGHSGERATYQRIKLLFYWPGMKQDIAAFVKQCPVCQKNKSENTPYPGLLQQLPIPDMAWTHISMDFIEGLPTSNSKNVILVIEILSLLVIFGNLFSELWESNFILALLTILKQMLHSKYYGPFRVLEQIGRAAYKILLPEGCSLHDIFHVSQLKKHLGPKAVPSADLPLIDSKGTIKVAPAALLNRRLIPRNNEPVVQWLIQWLNLPPSEATWEDASFIRKEHHGWVLTLGFLSHHAISLELLKPYPLPHARVLFEEIPQRNRCVVTYNTLITACLRAGDIPTARHLFDEMQRHRRSKRSVVS</sequence>
<keyword evidence="11" id="KW-0238">DNA-binding</keyword>